<dbReference type="SUPFAM" id="SSF53850">
    <property type="entry name" value="Periplasmic binding protein-like II"/>
    <property type="match status" value="1"/>
</dbReference>
<reference evidence="5 6" key="1">
    <citation type="submission" date="2019-12" db="EMBL/GenBank/DDBJ databases">
        <title>Complete genome sequence of Algicella marina strain 9Alg 56(T) isolated from the red alga Tichocarpus crinitus.</title>
        <authorList>
            <person name="Kim S.-G."/>
            <person name="Nedashkovskaya O.I."/>
        </authorList>
    </citation>
    <scope>NUCLEOTIDE SEQUENCE [LARGE SCALE GENOMIC DNA]</scope>
    <source>
        <strain evidence="5 6">9Alg 56</strain>
    </source>
</reference>
<dbReference type="Proteomes" id="UP000464495">
    <property type="component" value="Chromosome"/>
</dbReference>
<evidence type="ECO:0000313" key="5">
    <source>
        <dbReference type="EMBL" id="QHQ35643.1"/>
    </source>
</evidence>
<proteinExistence type="predicted"/>
<dbReference type="InterPro" id="IPR050811">
    <property type="entry name" value="Phosphate_ABC_transporter"/>
</dbReference>
<dbReference type="PANTHER" id="PTHR30570:SF1">
    <property type="entry name" value="PHOSPHATE-BINDING PROTEIN PSTS"/>
    <property type="match status" value="1"/>
</dbReference>
<sequence length="541" mass="57129">MKSSPPAITAGLLALLWTAFQPAFADNVRLQSLDGLMSVEGELISVDGDELVVATVVGTVRFPQAKVECFGAACPPPPEAEDTAPQDEPQADVPRGDVAISGSDILIERMLPDVLDHFSRTRAGSSLSRGGDDQAGWRYTMTNEAGAVISLAAISGGARQGIEDLISGRADIALVSRPMTETEAGRLLDGGLTAVRAAGLESVLATDGLVIVTDSSVGISSIRLGDIARVFAGKITNWEALGGPNLPITVFARESGSGTRDALNAAIMQPYDEDISQRVIGVDSDRGIADAVLAFPGSIGVTSFYATAGARALELEEPCGLFAAPEPFAMQTGRYPLTRHLYAYTRPDAATDGLAAELIRYLQSQEGQEALSEMGYIGHRITREGLENQRVRLAEAVATPPQEALLEPLREMVETLIAAERISPTFRPYSENGGDVLAKADARRLAEEIAAGRFDGRELLFVGFTDEFAAAPEDGLVRAQADALAVVAQVRGAGPDFEGRNVALRAVGYGGLSPLACSGTPIGKDINRRVEVWSRPLAESQ</sequence>
<dbReference type="EMBL" id="CP046620">
    <property type="protein sequence ID" value="QHQ35643.1"/>
    <property type="molecule type" value="Genomic_DNA"/>
</dbReference>
<dbReference type="Gene3D" id="3.40.190.10">
    <property type="entry name" value="Periplasmic binding protein-like II"/>
    <property type="match status" value="2"/>
</dbReference>
<keyword evidence="1 3" id="KW-0732">Signal</keyword>
<feature type="chain" id="PRO_5026948766" description="PBP domain-containing protein" evidence="3">
    <location>
        <begin position="26"/>
        <end position="541"/>
    </location>
</feature>
<evidence type="ECO:0000256" key="2">
    <source>
        <dbReference type="SAM" id="MobiDB-lite"/>
    </source>
</evidence>
<keyword evidence="6" id="KW-1185">Reference proteome</keyword>
<gene>
    <name evidence="5" type="ORF">GO499_10875</name>
</gene>
<protein>
    <recommendedName>
        <fullName evidence="4">PBP domain-containing protein</fullName>
    </recommendedName>
</protein>
<feature type="region of interest" description="Disordered" evidence="2">
    <location>
        <begin position="74"/>
        <end position="95"/>
    </location>
</feature>
<evidence type="ECO:0000256" key="1">
    <source>
        <dbReference type="ARBA" id="ARBA00022729"/>
    </source>
</evidence>
<evidence type="ECO:0000256" key="3">
    <source>
        <dbReference type="SAM" id="SignalP"/>
    </source>
</evidence>
<dbReference type="InterPro" id="IPR036737">
    <property type="entry name" value="OmpA-like_sf"/>
</dbReference>
<dbReference type="RefSeq" id="WP_161862204.1">
    <property type="nucleotide sequence ID" value="NZ_CP046620.1"/>
</dbReference>
<dbReference type="AlphaFoldDB" id="A0A6P1T1W1"/>
<name>A0A6P1T1W1_9RHOB</name>
<organism evidence="5 6">
    <name type="scientific">Algicella marina</name>
    <dbReference type="NCBI Taxonomy" id="2683284"/>
    <lineage>
        <taxon>Bacteria</taxon>
        <taxon>Pseudomonadati</taxon>
        <taxon>Pseudomonadota</taxon>
        <taxon>Alphaproteobacteria</taxon>
        <taxon>Rhodobacterales</taxon>
        <taxon>Paracoccaceae</taxon>
        <taxon>Algicella</taxon>
    </lineage>
</organism>
<dbReference type="InterPro" id="IPR024370">
    <property type="entry name" value="PBP_domain"/>
</dbReference>
<feature type="domain" description="PBP" evidence="4">
    <location>
        <begin position="151"/>
        <end position="366"/>
    </location>
</feature>
<evidence type="ECO:0000259" key="4">
    <source>
        <dbReference type="Pfam" id="PF12849"/>
    </source>
</evidence>
<dbReference type="Pfam" id="PF12849">
    <property type="entry name" value="PBP_like_2"/>
    <property type="match status" value="1"/>
</dbReference>
<dbReference type="SUPFAM" id="SSF103088">
    <property type="entry name" value="OmpA-like"/>
    <property type="match status" value="1"/>
</dbReference>
<feature type="signal peptide" evidence="3">
    <location>
        <begin position="1"/>
        <end position="25"/>
    </location>
</feature>
<dbReference type="PANTHER" id="PTHR30570">
    <property type="entry name" value="PERIPLASMIC PHOSPHATE BINDING COMPONENT OF PHOSPHATE ABC TRANSPORTER"/>
    <property type="match status" value="1"/>
</dbReference>
<dbReference type="KEGG" id="amaq:GO499_10875"/>
<accession>A0A6P1T1W1</accession>
<evidence type="ECO:0000313" key="6">
    <source>
        <dbReference type="Proteomes" id="UP000464495"/>
    </source>
</evidence>